<dbReference type="Gene3D" id="1.10.1380.10">
    <property type="entry name" value="Neutral endopeptidase , domain2"/>
    <property type="match status" value="1"/>
</dbReference>
<dbReference type="EMBL" id="BAABLW010000002">
    <property type="protein sequence ID" value="GAA4912903.1"/>
    <property type="molecule type" value="Genomic_DNA"/>
</dbReference>
<evidence type="ECO:0000256" key="1">
    <source>
        <dbReference type="ARBA" id="ARBA00001947"/>
    </source>
</evidence>
<keyword evidence="3" id="KW-0645">Protease</keyword>
<sequence length="671" mass="74663">MSTAASFPHIDESVRPQDDLNLHVNGQWLKTAEIPADLDAYGSFLQLRDKAEADVRAILEDAAETAGSSAAADDDDAIAQRIGTFYAAFMDAERVEELALAPIQDQLDQIEAVSSAAELMRLSAAWQRRGIDGLLAAGAVRDAGNPERMLWHIFQDGLGLPDEAYYREDTHAETLTKYQEHLVRLLTLGGREDAQEAAAAVVALEKRLASHHWDRVTTRDAQKRYNLKTRAQALELMPLLEEAINGWGLTESQAAEIVIGQPDALPGFQQALTEEPLESWKHWLRVQLLRAVAPLLHTELVNEHFDFYSRTLNGTPELKERWKRGVALTNAHLGEDVAQIYVARHYPAEAKQAMDELIAALIEAYRRSISRLEWMGEATRAKALEKLESFRPLVGHPARWIDYSAVEVSADDVVGNVARATEAAWERDVRKIDDGPDPEEWHMTPQTVNAYYHPLENVICFPAAILQLPFFSVERDMAQNFGAIGAVIGHEIGHGFDDQGSRYGADGSLTNWWTDEDRAAFEERTAKLEGQFNQLSPTVLGDEHTVNGELTLGENIGDLGGIGIAHQAYKLWLAAKNQDISIAEVAGPDTEDDDAAEGLTGDQRFFYAWAQGWRQIIRPERALTLLSIDPHSPAEFRATQPVKNVEAFHEAFGTTEGDGMYLPPQERVTIW</sequence>
<evidence type="ECO:0000259" key="8">
    <source>
        <dbReference type="Pfam" id="PF01431"/>
    </source>
</evidence>
<evidence type="ECO:0000313" key="11">
    <source>
        <dbReference type="Proteomes" id="UP001500368"/>
    </source>
</evidence>
<dbReference type="InterPro" id="IPR042089">
    <property type="entry name" value="Peptidase_M13_dom_2"/>
</dbReference>
<feature type="domain" description="Peptidase M13 N-terminal" evidence="9">
    <location>
        <begin position="16"/>
        <end position="397"/>
    </location>
</feature>
<organism evidence="10 11">
    <name type="scientific">Nesterenkonia rhizosphaerae</name>
    <dbReference type="NCBI Taxonomy" id="1348272"/>
    <lineage>
        <taxon>Bacteria</taxon>
        <taxon>Bacillati</taxon>
        <taxon>Actinomycetota</taxon>
        <taxon>Actinomycetes</taxon>
        <taxon>Micrococcales</taxon>
        <taxon>Micrococcaceae</taxon>
        <taxon>Nesterenkonia</taxon>
    </lineage>
</organism>
<dbReference type="CDD" id="cd08662">
    <property type="entry name" value="M13"/>
    <property type="match status" value="1"/>
</dbReference>
<keyword evidence="6" id="KW-0862">Zinc</keyword>
<evidence type="ECO:0000313" key="10">
    <source>
        <dbReference type="EMBL" id="GAA4912903.1"/>
    </source>
</evidence>
<dbReference type="PANTHER" id="PTHR11733:SF167">
    <property type="entry name" value="FI17812P1-RELATED"/>
    <property type="match status" value="1"/>
</dbReference>
<dbReference type="Gene3D" id="3.40.390.10">
    <property type="entry name" value="Collagenase (Catalytic Domain)"/>
    <property type="match status" value="1"/>
</dbReference>
<dbReference type="PROSITE" id="PS51885">
    <property type="entry name" value="NEPRILYSIN"/>
    <property type="match status" value="1"/>
</dbReference>
<keyword evidence="5" id="KW-0378">Hydrolase</keyword>
<protein>
    <submittedName>
        <fullName evidence="10">M13 family metallopeptidase</fullName>
    </submittedName>
</protein>
<gene>
    <name evidence="10" type="ORF">GCM10025790_04440</name>
</gene>
<comment type="similarity">
    <text evidence="2">Belongs to the peptidase M13 family.</text>
</comment>
<name>A0ABP9FRH6_9MICC</name>
<evidence type="ECO:0000256" key="3">
    <source>
        <dbReference type="ARBA" id="ARBA00022670"/>
    </source>
</evidence>
<dbReference type="Pfam" id="PF01431">
    <property type="entry name" value="Peptidase_M13"/>
    <property type="match status" value="1"/>
</dbReference>
<dbReference type="InterPro" id="IPR024079">
    <property type="entry name" value="MetalloPept_cat_dom_sf"/>
</dbReference>
<accession>A0ABP9FRH6</accession>
<evidence type="ECO:0000256" key="5">
    <source>
        <dbReference type="ARBA" id="ARBA00022801"/>
    </source>
</evidence>
<feature type="domain" description="Peptidase M13 C-terminal" evidence="8">
    <location>
        <begin position="449"/>
        <end position="668"/>
    </location>
</feature>
<dbReference type="RefSeq" id="WP_345476458.1">
    <property type="nucleotide sequence ID" value="NZ_BAABLW010000002.1"/>
</dbReference>
<comment type="caution">
    <text evidence="10">The sequence shown here is derived from an EMBL/GenBank/DDBJ whole genome shotgun (WGS) entry which is preliminary data.</text>
</comment>
<keyword evidence="4" id="KW-0479">Metal-binding</keyword>
<dbReference type="Proteomes" id="UP001500368">
    <property type="component" value="Unassembled WGS sequence"/>
</dbReference>
<dbReference type="InterPro" id="IPR000718">
    <property type="entry name" value="Peptidase_M13"/>
</dbReference>
<dbReference type="SUPFAM" id="SSF55486">
    <property type="entry name" value="Metalloproteases ('zincins'), catalytic domain"/>
    <property type="match status" value="1"/>
</dbReference>
<dbReference type="InterPro" id="IPR018497">
    <property type="entry name" value="Peptidase_M13_C"/>
</dbReference>
<evidence type="ECO:0000256" key="6">
    <source>
        <dbReference type="ARBA" id="ARBA00022833"/>
    </source>
</evidence>
<dbReference type="InterPro" id="IPR008753">
    <property type="entry name" value="Peptidase_M13_N"/>
</dbReference>
<dbReference type="Pfam" id="PF05649">
    <property type="entry name" value="Peptidase_M13_N"/>
    <property type="match status" value="1"/>
</dbReference>
<proteinExistence type="inferred from homology"/>
<comment type="cofactor">
    <cofactor evidence="1">
        <name>Zn(2+)</name>
        <dbReference type="ChEBI" id="CHEBI:29105"/>
    </cofactor>
</comment>
<evidence type="ECO:0000259" key="9">
    <source>
        <dbReference type="Pfam" id="PF05649"/>
    </source>
</evidence>
<keyword evidence="11" id="KW-1185">Reference proteome</keyword>
<dbReference type="PANTHER" id="PTHR11733">
    <property type="entry name" value="ZINC METALLOPROTEASE FAMILY M13 NEPRILYSIN-RELATED"/>
    <property type="match status" value="1"/>
</dbReference>
<reference evidence="11" key="1">
    <citation type="journal article" date="2019" name="Int. J. Syst. Evol. Microbiol.">
        <title>The Global Catalogue of Microorganisms (GCM) 10K type strain sequencing project: providing services to taxonomists for standard genome sequencing and annotation.</title>
        <authorList>
            <consortium name="The Broad Institute Genomics Platform"/>
            <consortium name="The Broad Institute Genome Sequencing Center for Infectious Disease"/>
            <person name="Wu L."/>
            <person name="Ma J."/>
        </authorList>
    </citation>
    <scope>NUCLEOTIDE SEQUENCE [LARGE SCALE GENOMIC DNA]</scope>
    <source>
        <strain evidence="11">JCM 19129</strain>
    </source>
</reference>
<keyword evidence="7" id="KW-0482">Metalloprotease</keyword>
<evidence type="ECO:0000256" key="2">
    <source>
        <dbReference type="ARBA" id="ARBA00007357"/>
    </source>
</evidence>
<evidence type="ECO:0000256" key="4">
    <source>
        <dbReference type="ARBA" id="ARBA00022723"/>
    </source>
</evidence>
<evidence type="ECO:0000256" key="7">
    <source>
        <dbReference type="ARBA" id="ARBA00023049"/>
    </source>
</evidence>
<dbReference type="PRINTS" id="PR00786">
    <property type="entry name" value="NEPRILYSIN"/>
</dbReference>